<protein>
    <submittedName>
        <fullName evidence="1">Uncharacterized protein</fullName>
    </submittedName>
</protein>
<keyword evidence="2" id="KW-1185">Reference proteome</keyword>
<proteinExistence type="predicted"/>
<dbReference type="Proteomes" id="UP000076079">
    <property type="component" value="Chromosome"/>
</dbReference>
<reference evidence="1 2" key="1">
    <citation type="journal article" date="2016" name="Genome Announc.">
        <title>First Complete Genome Sequence of a Subdivision 6 Acidobacterium Strain.</title>
        <authorList>
            <person name="Huang S."/>
            <person name="Vieira S."/>
            <person name="Bunk B."/>
            <person name="Riedel T."/>
            <person name="Sproer C."/>
            <person name="Overmann J."/>
        </authorList>
    </citation>
    <scope>NUCLEOTIDE SEQUENCE [LARGE SCALE GENOMIC DNA]</scope>
    <source>
        <strain evidence="2">DSM 100886 HEG_-6_39</strain>
    </source>
</reference>
<dbReference type="EMBL" id="CP015136">
    <property type="protein sequence ID" value="AMY07422.1"/>
    <property type="molecule type" value="Genomic_DNA"/>
</dbReference>
<dbReference type="KEGG" id="abac:LuPra_00595"/>
<dbReference type="STRING" id="1855912.LuPra_00595"/>
<name>A0A143PFR9_LUTPR</name>
<evidence type="ECO:0000313" key="2">
    <source>
        <dbReference type="Proteomes" id="UP000076079"/>
    </source>
</evidence>
<reference evidence="2" key="2">
    <citation type="submission" date="2016-04" db="EMBL/GenBank/DDBJ databases">
        <title>First Complete Genome Sequence of a Subdivision 6 Acidobacterium.</title>
        <authorList>
            <person name="Huang S."/>
            <person name="Vieira S."/>
            <person name="Bunk B."/>
            <person name="Riedel T."/>
            <person name="Sproeer C."/>
            <person name="Overmann J."/>
        </authorList>
    </citation>
    <scope>NUCLEOTIDE SEQUENCE [LARGE SCALE GENOMIC DNA]</scope>
    <source>
        <strain evidence="2">DSM 100886 HEG_-6_39</strain>
    </source>
</reference>
<organism evidence="1 2">
    <name type="scientific">Luteitalea pratensis</name>
    <dbReference type="NCBI Taxonomy" id="1855912"/>
    <lineage>
        <taxon>Bacteria</taxon>
        <taxon>Pseudomonadati</taxon>
        <taxon>Acidobacteriota</taxon>
        <taxon>Vicinamibacteria</taxon>
        <taxon>Vicinamibacterales</taxon>
        <taxon>Vicinamibacteraceae</taxon>
        <taxon>Luteitalea</taxon>
    </lineage>
</organism>
<gene>
    <name evidence="1" type="ORF">LuPra_00595</name>
</gene>
<accession>A0A143PFR9</accession>
<dbReference type="AlphaFoldDB" id="A0A143PFR9"/>
<evidence type="ECO:0000313" key="1">
    <source>
        <dbReference type="EMBL" id="AMY07422.1"/>
    </source>
</evidence>
<sequence length="110" mass="12418">MRRGDELVKIGWSKAGRKEYQHRAPHSLLVALRQALLDASRARKLFTMDTLERSLAANNVPGYQAYAWLAWLRSADLVKQHGRQGYSLIKAATFETDIEKALIELPAQGL</sequence>